<proteinExistence type="predicted"/>
<organism evidence="1 2">
    <name type="scientific">Kickxella alabastrina</name>
    <dbReference type="NCBI Taxonomy" id="61397"/>
    <lineage>
        <taxon>Eukaryota</taxon>
        <taxon>Fungi</taxon>
        <taxon>Fungi incertae sedis</taxon>
        <taxon>Zoopagomycota</taxon>
        <taxon>Kickxellomycotina</taxon>
        <taxon>Kickxellomycetes</taxon>
        <taxon>Kickxellales</taxon>
        <taxon>Kickxellaceae</taxon>
        <taxon>Kickxella</taxon>
    </lineage>
</organism>
<evidence type="ECO:0000313" key="1">
    <source>
        <dbReference type="EMBL" id="KAJ1896729.1"/>
    </source>
</evidence>
<evidence type="ECO:0000313" key="2">
    <source>
        <dbReference type="Proteomes" id="UP001150581"/>
    </source>
</evidence>
<protein>
    <submittedName>
        <fullName evidence="1">Uncharacterized protein</fullName>
    </submittedName>
</protein>
<keyword evidence="2" id="KW-1185">Reference proteome</keyword>
<comment type="caution">
    <text evidence="1">The sequence shown here is derived from an EMBL/GenBank/DDBJ whole genome shotgun (WGS) entry which is preliminary data.</text>
</comment>
<reference evidence="1" key="1">
    <citation type="submission" date="2022-07" db="EMBL/GenBank/DDBJ databases">
        <title>Phylogenomic reconstructions and comparative analyses of Kickxellomycotina fungi.</title>
        <authorList>
            <person name="Reynolds N.K."/>
            <person name="Stajich J.E."/>
            <person name="Barry K."/>
            <person name="Grigoriev I.V."/>
            <person name="Crous P."/>
            <person name="Smith M.E."/>
        </authorList>
    </citation>
    <scope>NUCLEOTIDE SEQUENCE</scope>
    <source>
        <strain evidence="1">Benny 63K</strain>
    </source>
</reference>
<sequence length="344" mass="39410">MSQTADKREMVVVGINTTIMFISFLALLYVNYNRSYIPLKCKNIPLLNILYLTIFCWYLGDIYTYQPSLVYASRSICIATMSWLRMSFGVYSVISCHIFRIYQYHCIFQWHRRANGKYLWIPIGLWLIIPLVYGIIATALPESLGTSFVINPEMCFAQKTAYFVALAFLLILMACWTYATLLMKYTDVCFNEYRELVVIIVSTVFVISMQVVLRWVSQVGDSGFAYNAMTSMTDLLIGQVSFYALIWRPAYHCLVDRDNYLALFLRTLKKENRKSEYELANGEELYMISFDCTGETGVFMASSASSADSFVKVLITSDDPNDYHSATVYCEDLEKASASKPTLV</sequence>
<dbReference type="EMBL" id="JANBPG010000411">
    <property type="protein sequence ID" value="KAJ1896729.1"/>
    <property type="molecule type" value="Genomic_DNA"/>
</dbReference>
<accession>A0ACC1IJL9</accession>
<gene>
    <name evidence="1" type="ORF">LPJ66_003816</name>
</gene>
<name>A0ACC1IJL9_9FUNG</name>
<dbReference type="Proteomes" id="UP001150581">
    <property type="component" value="Unassembled WGS sequence"/>
</dbReference>